<dbReference type="InterPro" id="IPR016169">
    <property type="entry name" value="FAD-bd_PCMH_sub2"/>
</dbReference>
<evidence type="ECO:0000259" key="6">
    <source>
        <dbReference type="PROSITE" id="PS51387"/>
    </source>
</evidence>
<evidence type="ECO:0000256" key="2">
    <source>
        <dbReference type="ARBA" id="ARBA00022630"/>
    </source>
</evidence>
<keyword evidence="2" id="KW-0285">Flavoprotein</keyword>
<dbReference type="PROSITE" id="PS51387">
    <property type="entry name" value="FAD_PCMH"/>
    <property type="match status" value="1"/>
</dbReference>
<dbReference type="Pfam" id="PF01565">
    <property type="entry name" value="FAD_binding_4"/>
    <property type="match status" value="1"/>
</dbReference>
<evidence type="ECO:0000256" key="4">
    <source>
        <dbReference type="ARBA" id="ARBA00023002"/>
    </source>
</evidence>
<organism evidence="8 9">
    <name type="scientific">Aspergillus udagawae</name>
    <dbReference type="NCBI Taxonomy" id="91492"/>
    <lineage>
        <taxon>Eukaryota</taxon>
        <taxon>Fungi</taxon>
        <taxon>Dikarya</taxon>
        <taxon>Ascomycota</taxon>
        <taxon>Pezizomycotina</taxon>
        <taxon>Eurotiomycetes</taxon>
        <taxon>Eurotiomycetidae</taxon>
        <taxon>Eurotiales</taxon>
        <taxon>Aspergillaceae</taxon>
        <taxon>Aspergillus</taxon>
        <taxon>Aspergillus subgen. Fumigati</taxon>
    </lineage>
</organism>
<accession>A0A8E0R1G5</accession>
<dbReference type="Proteomes" id="UP000465221">
    <property type="component" value="Unassembled WGS sequence"/>
</dbReference>
<dbReference type="InterPro" id="IPR036318">
    <property type="entry name" value="FAD-bd_PCMH-like_sf"/>
</dbReference>
<name>A0A8E0R1G5_9EURO</name>
<evidence type="ECO:0000256" key="3">
    <source>
        <dbReference type="ARBA" id="ARBA00022827"/>
    </source>
</evidence>
<reference evidence="8" key="3">
    <citation type="submission" date="2021-01" db="EMBL/GenBank/DDBJ databases">
        <title>Pan-genome distribution and transcriptional activeness of fungal secondary metabolism genes in Aspergillus section Fumigati.</title>
        <authorList>
            <person name="Takahashi H."/>
            <person name="Umemura M."/>
            <person name="Ninomiya A."/>
            <person name="Kusuya Y."/>
            <person name="Urayama S."/>
            <person name="Shimizu M."/>
            <person name="Watanabe A."/>
            <person name="Kamei K."/>
            <person name="Yaguchi T."/>
            <person name="Hagiwara D."/>
        </authorList>
    </citation>
    <scope>NUCLEOTIDE SEQUENCE</scope>
    <source>
        <strain evidence="8">IFM 46973</strain>
    </source>
</reference>
<dbReference type="PANTHER" id="PTHR42973">
    <property type="entry name" value="BINDING OXIDOREDUCTASE, PUTATIVE (AFU_ORTHOLOGUE AFUA_1G17690)-RELATED"/>
    <property type="match status" value="1"/>
</dbReference>
<dbReference type="InterPro" id="IPR016166">
    <property type="entry name" value="FAD-bd_PCMH"/>
</dbReference>
<dbReference type="Proteomes" id="UP000036893">
    <property type="component" value="Unassembled WGS sequence"/>
</dbReference>
<dbReference type="AlphaFoldDB" id="A0A8E0R1G5"/>
<keyword evidence="5" id="KW-0732">Signal</keyword>
<evidence type="ECO:0000313" key="9">
    <source>
        <dbReference type="Proteomes" id="UP000036893"/>
    </source>
</evidence>
<proteinExistence type="inferred from homology"/>
<comment type="similarity">
    <text evidence="1">Belongs to the oxygen-dependent FAD-linked oxidoreductase family.</text>
</comment>
<evidence type="ECO:0000256" key="1">
    <source>
        <dbReference type="ARBA" id="ARBA00005466"/>
    </source>
</evidence>
<evidence type="ECO:0000313" key="7">
    <source>
        <dbReference type="EMBL" id="GFF42711.1"/>
    </source>
</evidence>
<gene>
    <name evidence="8" type="ORF">Aud_009711</name>
    <name evidence="7" type="ORF">IFM46972_06962</name>
</gene>
<sequence length="512" mass="56504">MTLGQPWRTAVAISAVALAHLAAADICSVIKQEGIEIEKPLSLDYYTDLTKYWSAACGDLKPTCIVAPSSSLEMSAIVKQLHNFDDLFAVKSGGHMPNNGFASIQDGLLISTKNLDQVIYNPEDKTAIVGPGLSWEDAQKGLDGTGRALVGGRLGGVGVGGYMLGGKLQPLAMVDISLIQLGGLSFLSSQYGWAANNVVNFEVVLANGTIVNANAKENTDLFAALKGGGNNFGIVTAYTLQTHPQDHKVWGGNYVFTADKTPQVLSALRDFTEHYPDDKAAIIVTCEHGLLIHTWIMFLFYDGPEPPEGVFTNFTAIGPTDSTRTWDSYYDLLKNNDIFILHGQRYTIATETTPLPNKTVGAEVMQRYYNHWFNVTNTVLEVPNMLGSIAFQPMPRTITRKAKARGGDLLDFPTDQDYIIIELDFSYAFGADDAKIDAANQNLYNGFDNIISDNIDKGLLPDVYRPLFMNDAYFRQDYWGRIRTREQALQTRIKYDPDGFFQKRTSGGFRLH</sequence>
<dbReference type="GO" id="GO:0016491">
    <property type="term" value="F:oxidoreductase activity"/>
    <property type="evidence" value="ECO:0007669"/>
    <property type="project" value="UniProtKB-KW"/>
</dbReference>
<dbReference type="EMBL" id="BLKC01000050">
    <property type="protein sequence ID" value="GFF42711.1"/>
    <property type="molecule type" value="Genomic_DNA"/>
</dbReference>
<feature type="signal peptide" evidence="5">
    <location>
        <begin position="1"/>
        <end position="24"/>
    </location>
</feature>
<protein>
    <submittedName>
        <fullName evidence="7">Bifunctional solanapyrone synthase</fullName>
    </submittedName>
</protein>
<dbReference type="Gene3D" id="3.30.465.10">
    <property type="match status" value="1"/>
</dbReference>
<comment type="caution">
    <text evidence="8">The sequence shown here is derived from an EMBL/GenBank/DDBJ whole genome shotgun (WGS) entry which is preliminary data.</text>
</comment>
<reference evidence="8" key="1">
    <citation type="journal article" date="2015" name="Genome Announc.">
        <title>Draft Genome Sequence of the Pathogenic Filamentous Fungus Aspergillus udagawae Strain IFM 46973T.</title>
        <authorList>
            <person name="Kusuya Y."/>
            <person name="Takahashi-Nakaguchi A."/>
            <person name="Takahashi H."/>
            <person name="Yaguchi T."/>
        </authorList>
    </citation>
    <scope>NUCLEOTIDE SEQUENCE</scope>
    <source>
        <strain evidence="8">IFM 46973</strain>
    </source>
</reference>
<evidence type="ECO:0000313" key="10">
    <source>
        <dbReference type="Proteomes" id="UP000465221"/>
    </source>
</evidence>
<dbReference type="SUPFAM" id="SSF56176">
    <property type="entry name" value="FAD-binding/transporter-associated domain-like"/>
    <property type="match status" value="1"/>
</dbReference>
<feature type="chain" id="PRO_5042773433" evidence="5">
    <location>
        <begin position="25"/>
        <end position="512"/>
    </location>
</feature>
<keyword evidence="4" id="KW-0560">Oxidoreductase</keyword>
<feature type="domain" description="FAD-binding PCMH-type" evidence="6">
    <location>
        <begin position="58"/>
        <end position="245"/>
    </location>
</feature>
<dbReference type="RefSeq" id="XP_043150495.1">
    <property type="nucleotide sequence ID" value="XM_043294560.1"/>
</dbReference>
<dbReference type="GeneID" id="66997188"/>
<dbReference type="InterPro" id="IPR006094">
    <property type="entry name" value="Oxid_FAD_bind_N"/>
</dbReference>
<evidence type="ECO:0000313" key="8">
    <source>
        <dbReference type="EMBL" id="GIC93229.1"/>
    </source>
</evidence>
<reference evidence="7 10" key="2">
    <citation type="submission" date="2020-01" db="EMBL/GenBank/DDBJ databases">
        <title>Draft genome sequence of Aspergillus udagawae IFM 46972.</title>
        <authorList>
            <person name="Takahashi H."/>
            <person name="Yaguchi T."/>
        </authorList>
    </citation>
    <scope>NUCLEOTIDE SEQUENCE [LARGE SCALE GENOMIC DNA]</scope>
    <source>
        <strain evidence="7 10">IFM 46972</strain>
    </source>
</reference>
<dbReference type="PANTHER" id="PTHR42973:SF13">
    <property type="entry name" value="FAD-BINDING PCMH-TYPE DOMAIN-CONTAINING PROTEIN"/>
    <property type="match status" value="1"/>
</dbReference>
<evidence type="ECO:0000256" key="5">
    <source>
        <dbReference type="SAM" id="SignalP"/>
    </source>
</evidence>
<dbReference type="EMBL" id="BBXM02000008">
    <property type="protein sequence ID" value="GIC93229.1"/>
    <property type="molecule type" value="Genomic_DNA"/>
</dbReference>
<keyword evidence="3" id="KW-0274">FAD</keyword>
<dbReference type="GO" id="GO:0071949">
    <property type="term" value="F:FAD binding"/>
    <property type="evidence" value="ECO:0007669"/>
    <property type="project" value="InterPro"/>
</dbReference>
<dbReference type="InterPro" id="IPR050416">
    <property type="entry name" value="FAD-linked_Oxidoreductase"/>
</dbReference>